<keyword evidence="3" id="KW-0813">Transport</keyword>
<evidence type="ECO:0000256" key="3">
    <source>
        <dbReference type="ARBA" id="ARBA00022448"/>
    </source>
</evidence>
<organism evidence="6 7">
    <name type="scientific">Microlunatus spumicola</name>
    <dbReference type="NCBI Taxonomy" id="81499"/>
    <lineage>
        <taxon>Bacteria</taxon>
        <taxon>Bacillati</taxon>
        <taxon>Actinomycetota</taxon>
        <taxon>Actinomycetes</taxon>
        <taxon>Propionibacteriales</taxon>
        <taxon>Propionibacteriaceae</taxon>
        <taxon>Microlunatus</taxon>
    </lineage>
</organism>
<keyword evidence="4" id="KW-0732">Signal</keyword>
<evidence type="ECO:0000313" key="7">
    <source>
        <dbReference type="Proteomes" id="UP001500767"/>
    </source>
</evidence>
<comment type="caution">
    <text evidence="6">The sequence shown here is derived from an EMBL/GenBank/DDBJ whole genome shotgun (WGS) entry which is preliminary data.</text>
</comment>
<evidence type="ECO:0000313" key="6">
    <source>
        <dbReference type="EMBL" id="GAA3573906.1"/>
    </source>
</evidence>
<name>A0ABP6XXB4_9ACTN</name>
<evidence type="ECO:0000256" key="2">
    <source>
        <dbReference type="ARBA" id="ARBA00008814"/>
    </source>
</evidence>
<gene>
    <name evidence="6" type="ORF">GCM10022197_33520</name>
</gene>
<dbReference type="Pfam" id="PF01497">
    <property type="entry name" value="Peripla_BP_2"/>
    <property type="match status" value="1"/>
</dbReference>
<dbReference type="EMBL" id="BAAAYR010000004">
    <property type="protein sequence ID" value="GAA3573906.1"/>
    <property type="molecule type" value="Genomic_DNA"/>
</dbReference>
<evidence type="ECO:0000256" key="1">
    <source>
        <dbReference type="ARBA" id="ARBA00004196"/>
    </source>
</evidence>
<dbReference type="PROSITE" id="PS51257">
    <property type="entry name" value="PROKAR_LIPOPROTEIN"/>
    <property type="match status" value="1"/>
</dbReference>
<dbReference type="InterPro" id="IPR002491">
    <property type="entry name" value="ABC_transptr_periplasmic_BD"/>
</dbReference>
<dbReference type="InterPro" id="IPR051313">
    <property type="entry name" value="Bact_iron-sidero_bind"/>
</dbReference>
<dbReference type="PANTHER" id="PTHR30532:SF24">
    <property type="entry name" value="FERRIC ENTEROBACTIN-BINDING PERIPLASMIC PROTEIN FEPB"/>
    <property type="match status" value="1"/>
</dbReference>
<dbReference type="Gene3D" id="3.40.50.1980">
    <property type="entry name" value="Nitrogenase molybdenum iron protein domain"/>
    <property type="match status" value="2"/>
</dbReference>
<dbReference type="Proteomes" id="UP001500767">
    <property type="component" value="Unassembled WGS sequence"/>
</dbReference>
<dbReference type="SUPFAM" id="SSF53807">
    <property type="entry name" value="Helical backbone' metal receptor"/>
    <property type="match status" value="1"/>
</dbReference>
<evidence type="ECO:0000256" key="4">
    <source>
        <dbReference type="ARBA" id="ARBA00022729"/>
    </source>
</evidence>
<sequence length="274" mass="28160">MDRRHFLGGMGAAATALALSSCSDSTSAGSGAAAGPAAAPSSASTWSVVHRYGTTTVSGPPQRVVTLGQTDHDAAIALGVVPVAVGGFLGGSYTPFRPWNSAGLDTRPPVLDMQEIAFEKVAALAPDLILAVMSGVTKEDYAKLTRIAPTVAQPVDAEDWAVPYRPHTEHVGQALGRPDAAAALVSELDDAFAKARTDHPELAGRTAICAEVFGGQYAVLGASAPRNQFLTDVGMTLDAPLAALAGKGYNAPLSPEKLDLLDSVDVVVWTTEVA</sequence>
<comment type="similarity">
    <text evidence="2">Belongs to the bacterial solute-binding protein 8 family.</text>
</comment>
<dbReference type="PROSITE" id="PS51318">
    <property type="entry name" value="TAT"/>
    <property type="match status" value="1"/>
</dbReference>
<dbReference type="InterPro" id="IPR006311">
    <property type="entry name" value="TAT_signal"/>
</dbReference>
<proteinExistence type="inferred from homology"/>
<accession>A0ABP6XXB4</accession>
<reference evidence="7" key="1">
    <citation type="journal article" date="2019" name="Int. J. Syst. Evol. Microbiol.">
        <title>The Global Catalogue of Microorganisms (GCM) 10K type strain sequencing project: providing services to taxonomists for standard genome sequencing and annotation.</title>
        <authorList>
            <consortium name="The Broad Institute Genomics Platform"/>
            <consortium name="The Broad Institute Genome Sequencing Center for Infectious Disease"/>
            <person name="Wu L."/>
            <person name="Ma J."/>
        </authorList>
    </citation>
    <scope>NUCLEOTIDE SEQUENCE [LARGE SCALE GENOMIC DNA]</scope>
    <source>
        <strain evidence="7">JCM 16540</strain>
    </source>
</reference>
<feature type="domain" description="Fe/B12 periplasmic-binding" evidence="5">
    <location>
        <begin position="63"/>
        <end position="274"/>
    </location>
</feature>
<dbReference type="PANTHER" id="PTHR30532">
    <property type="entry name" value="IRON III DICITRATE-BINDING PERIPLASMIC PROTEIN"/>
    <property type="match status" value="1"/>
</dbReference>
<dbReference type="RefSeq" id="WP_204913639.1">
    <property type="nucleotide sequence ID" value="NZ_BAAAYR010000004.1"/>
</dbReference>
<keyword evidence="7" id="KW-1185">Reference proteome</keyword>
<protein>
    <recommendedName>
        <fullName evidence="5">Fe/B12 periplasmic-binding domain-containing protein</fullName>
    </recommendedName>
</protein>
<dbReference type="PROSITE" id="PS50983">
    <property type="entry name" value="FE_B12_PBP"/>
    <property type="match status" value="1"/>
</dbReference>
<comment type="subcellular location">
    <subcellularLocation>
        <location evidence="1">Cell envelope</location>
    </subcellularLocation>
</comment>
<evidence type="ECO:0000259" key="5">
    <source>
        <dbReference type="PROSITE" id="PS50983"/>
    </source>
</evidence>